<dbReference type="EMBL" id="SORI01000018">
    <property type="protein sequence ID" value="TDY56655.1"/>
    <property type="molecule type" value="Genomic_DNA"/>
</dbReference>
<evidence type="ECO:0000256" key="1">
    <source>
        <dbReference type="ARBA" id="ARBA00023002"/>
    </source>
</evidence>
<evidence type="ECO:0000259" key="2">
    <source>
        <dbReference type="Pfam" id="PF00107"/>
    </source>
</evidence>
<feature type="domain" description="Alcohol dehydrogenase-like N-terminal" evidence="3">
    <location>
        <begin position="33"/>
        <end position="152"/>
    </location>
</feature>
<dbReference type="GO" id="GO:0016491">
    <property type="term" value="F:oxidoreductase activity"/>
    <property type="evidence" value="ECO:0007669"/>
    <property type="project" value="UniProtKB-KW"/>
</dbReference>
<comment type="caution">
    <text evidence="4">The sequence shown here is derived from an EMBL/GenBank/DDBJ whole genome shotgun (WGS) entry which is preliminary data.</text>
</comment>
<keyword evidence="5" id="KW-1185">Reference proteome</keyword>
<dbReference type="RefSeq" id="WP_133958536.1">
    <property type="nucleotide sequence ID" value="NZ_SORI01000018.1"/>
</dbReference>
<dbReference type="Gene3D" id="3.90.180.10">
    <property type="entry name" value="Medium-chain alcohol dehydrogenases, catalytic domain"/>
    <property type="match status" value="1"/>
</dbReference>
<keyword evidence="1" id="KW-0560">Oxidoreductase</keyword>
<name>A0A4R8M646_9BACT</name>
<evidence type="ECO:0000313" key="4">
    <source>
        <dbReference type="EMBL" id="TDY56655.1"/>
    </source>
</evidence>
<dbReference type="SUPFAM" id="SSF50129">
    <property type="entry name" value="GroES-like"/>
    <property type="match status" value="1"/>
</dbReference>
<dbReference type="Pfam" id="PF08240">
    <property type="entry name" value="ADH_N"/>
    <property type="match status" value="1"/>
</dbReference>
<evidence type="ECO:0000259" key="3">
    <source>
        <dbReference type="Pfam" id="PF08240"/>
    </source>
</evidence>
<dbReference type="PANTHER" id="PTHR43401:SF2">
    <property type="entry name" value="L-THREONINE 3-DEHYDROGENASE"/>
    <property type="match status" value="1"/>
</dbReference>
<dbReference type="PANTHER" id="PTHR43401">
    <property type="entry name" value="L-THREONINE 3-DEHYDROGENASE"/>
    <property type="match status" value="1"/>
</dbReference>
<dbReference type="InterPro" id="IPR013154">
    <property type="entry name" value="ADH-like_N"/>
</dbReference>
<evidence type="ECO:0000313" key="5">
    <source>
        <dbReference type="Proteomes" id="UP000295066"/>
    </source>
</evidence>
<organism evidence="4 5">
    <name type="scientific">Aminivibrio pyruvatiphilus</name>
    <dbReference type="NCBI Taxonomy" id="1005740"/>
    <lineage>
        <taxon>Bacteria</taxon>
        <taxon>Thermotogati</taxon>
        <taxon>Synergistota</taxon>
        <taxon>Synergistia</taxon>
        <taxon>Synergistales</taxon>
        <taxon>Aminobacteriaceae</taxon>
        <taxon>Aminivibrio</taxon>
    </lineage>
</organism>
<dbReference type="SUPFAM" id="SSF51735">
    <property type="entry name" value="NAD(P)-binding Rossmann-fold domains"/>
    <property type="match status" value="1"/>
</dbReference>
<protein>
    <submittedName>
        <fullName evidence="4">(R,R)-butanediol dehydrogenase/meso-butanediol dehydrogenase/diacetyl reductase/L-iditol 2-dehydrogenase</fullName>
    </submittedName>
</protein>
<proteinExistence type="predicted"/>
<accession>A0A4R8M646</accession>
<dbReference type="InterPro" id="IPR036291">
    <property type="entry name" value="NAD(P)-bd_dom_sf"/>
</dbReference>
<dbReference type="InterPro" id="IPR013149">
    <property type="entry name" value="ADH-like_C"/>
</dbReference>
<gene>
    <name evidence="4" type="ORF">C8D99_11811</name>
</gene>
<dbReference type="OrthoDB" id="9769198at2"/>
<dbReference type="AlphaFoldDB" id="A0A4R8M646"/>
<dbReference type="Gene3D" id="3.40.50.720">
    <property type="entry name" value="NAD(P)-binding Rossmann-like Domain"/>
    <property type="match status" value="1"/>
</dbReference>
<dbReference type="Pfam" id="PF00107">
    <property type="entry name" value="ADH_zinc_N"/>
    <property type="match status" value="1"/>
</dbReference>
<feature type="domain" description="Alcohol dehydrogenase-like C-terminal" evidence="2">
    <location>
        <begin position="194"/>
        <end position="325"/>
    </location>
</feature>
<dbReference type="InterPro" id="IPR050129">
    <property type="entry name" value="Zn_alcohol_dh"/>
</dbReference>
<dbReference type="Proteomes" id="UP000295066">
    <property type="component" value="Unassembled WGS sequence"/>
</dbReference>
<dbReference type="InterPro" id="IPR011032">
    <property type="entry name" value="GroES-like_sf"/>
</dbReference>
<reference evidence="4 5" key="1">
    <citation type="submission" date="2019-03" db="EMBL/GenBank/DDBJ databases">
        <title>Genomic Encyclopedia of Type Strains, Phase IV (KMG-IV): sequencing the most valuable type-strain genomes for metagenomic binning, comparative biology and taxonomic classification.</title>
        <authorList>
            <person name="Goeker M."/>
        </authorList>
    </citation>
    <scope>NUCLEOTIDE SEQUENCE [LARGE SCALE GENOMIC DNA]</scope>
    <source>
        <strain evidence="4 5">DSM 25964</strain>
    </source>
</reference>
<sequence length="365" mass="39433">MEKTMLGLVTNPDGVVALEEVPVPRLGENPYAPHDVLLEVEYCGICGSDIHKWGAGKEEAAKVLHPERKVVQGHEIVAKVREIGPKVTRVKPGDRVVCEIVTFYCGHCPACLEGRFNICNTLKPMDGRAHYVTGGGFAKYTVWPEFQLHVLPEDVHPKSAVLMEPTAGSVHSIISRMGVRAGESVAILGPGARGILLMQVCRAIGAGPIYMSGVDRDASFRLATAKKMGADEVINVDKEDIRKRIAELTGSIGVDVVLENTGSVEPIAESLDIVRKGGKVLWAGGGIRGGITAPVDTHKIIVKEIDVKGEISQIPYDWKTAIHLVGTGKVILDPLVTHEFPLEKWEDGFNLAATSHDCLRVALKI</sequence>